<proteinExistence type="predicted"/>
<feature type="domain" description="AB hydrolase-1" evidence="1">
    <location>
        <begin position="27"/>
        <end position="264"/>
    </location>
</feature>
<dbReference type="GeneID" id="95548881"/>
<reference evidence="3" key="1">
    <citation type="submission" date="2017-04" db="EMBL/GenBank/DDBJ databases">
        <authorList>
            <person name="Varghese N."/>
            <person name="Submissions S."/>
        </authorList>
    </citation>
    <scope>NUCLEOTIDE SEQUENCE [LARGE SCALE GENOMIC DNA]</scope>
    <source>
        <strain evidence="3">Ballard 720</strain>
    </source>
</reference>
<dbReference type="SUPFAM" id="SSF53474">
    <property type="entry name" value="alpha/beta-Hydrolases"/>
    <property type="match status" value="1"/>
</dbReference>
<gene>
    <name evidence="2" type="ORF">SAMN06295900_101643</name>
</gene>
<dbReference type="Proteomes" id="UP000192911">
    <property type="component" value="Unassembled WGS sequence"/>
</dbReference>
<accession>A0A1X7CN06</accession>
<protein>
    <submittedName>
        <fullName evidence="2">Pimeloyl-ACP methyl ester carboxylesterase</fullName>
    </submittedName>
</protein>
<dbReference type="PANTHER" id="PTHR43194:SF5">
    <property type="entry name" value="PIMELOYL-[ACYL-CARRIER PROTEIN] METHYL ESTER ESTERASE"/>
    <property type="match status" value="1"/>
</dbReference>
<dbReference type="PRINTS" id="PR00412">
    <property type="entry name" value="EPOXHYDRLASE"/>
</dbReference>
<sequence length="294" mass="30881">MIVDIDGKAVYAYTGGQTLDAARPTAVFVHGAQHDHSVWALQSRYFAHHGFNVLAVDLPGHCRSAGPAAKSIGALADWLAALLDATGLPDAFVAGHSMGSLVALEFAARHPARASRIALVATAVPMPVSEALLEAALERESEAISLVNRWSHATIAAKPSCPGPGFWLHGMNERLMQRVAARGEPRLFHTDFTACNAYADGLTQAARVRCPVRLVLGAKDLMTPPRAARPLADALAAAGAQVDVITLDAGHAVMAEQPDATLDALFTFARPLLAPLLAPPPAPPGPQSTGRTER</sequence>
<evidence type="ECO:0000313" key="3">
    <source>
        <dbReference type="Proteomes" id="UP000192911"/>
    </source>
</evidence>
<evidence type="ECO:0000313" key="2">
    <source>
        <dbReference type="EMBL" id="SME99695.1"/>
    </source>
</evidence>
<dbReference type="InterPro" id="IPR000639">
    <property type="entry name" value="Epox_hydrolase-like"/>
</dbReference>
<keyword evidence="3" id="KW-1185">Reference proteome</keyword>
<dbReference type="EMBL" id="FXAH01000001">
    <property type="protein sequence ID" value="SME99695.1"/>
    <property type="molecule type" value="Genomic_DNA"/>
</dbReference>
<dbReference type="InterPro" id="IPR050228">
    <property type="entry name" value="Carboxylesterase_BioH"/>
</dbReference>
<dbReference type="GO" id="GO:0003824">
    <property type="term" value="F:catalytic activity"/>
    <property type="evidence" value="ECO:0007669"/>
    <property type="project" value="InterPro"/>
</dbReference>
<dbReference type="RefSeq" id="WP_085224165.1">
    <property type="nucleotide sequence ID" value="NZ_BSQD01000001.1"/>
</dbReference>
<dbReference type="Gene3D" id="3.40.50.1820">
    <property type="entry name" value="alpha/beta hydrolase"/>
    <property type="match status" value="1"/>
</dbReference>
<evidence type="ECO:0000259" key="1">
    <source>
        <dbReference type="Pfam" id="PF12697"/>
    </source>
</evidence>
<dbReference type="InterPro" id="IPR000073">
    <property type="entry name" value="AB_hydrolase_1"/>
</dbReference>
<name>A0A1X7CN06_TRICW</name>
<dbReference type="AlphaFoldDB" id="A0A1X7CN06"/>
<organism evidence="2 3">
    <name type="scientific">Trinickia caryophylli</name>
    <name type="common">Paraburkholderia caryophylli</name>
    <dbReference type="NCBI Taxonomy" id="28094"/>
    <lineage>
        <taxon>Bacteria</taxon>
        <taxon>Pseudomonadati</taxon>
        <taxon>Pseudomonadota</taxon>
        <taxon>Betaproteobacteria</taxon>
        <taxon>Burkholderiales</taxon>
        <taxon>Burkholderiaceae</taxon>
        <taxon>Trinickia</taxon>
    </lineage>
</organism>
<dbReference type="STRING" id="28094.SAMN06295900_101643"/>
<dbReference type="OrthoDB" id="5297561at2"/>
<dbReference type="PANTHER" id="PTHR43194">
    <property type="entry name" value="HYDROLASE ALPHA/BETA FOLD FAMILY"/>
    <property type="match status" value="1"/>
</dbReference>
<dbReference type="InterPro" id="IPR029058">
    <property type="entry name" value="AB_hydrolase_fold"/>
</dbReference>
<dbReference type="Pfam" id="PF12697">
    <property type="entry name" value="Abhydrolase_6"/>
    <property type="match status" value="1"/>
</dbReference>
<dbReference type="PRINTS" id="PR00111">
    <property type="entry name" value="ABHYDROLASE"/>
</dbReference>